<comment type="caution">
    <text evidence="1">The sequence shown here is derived from an EMBL/GenBank/DDBJ whole genome shotgun (WGS) entry which is preliminary data.</text>
</comment>
<sequence>MGAMCQTPFTQGDMPRREAPAWRLPSWNDLLAVGHDLALRAGWTGQERTVTWTLSARPSAVRTARRLTAARLSAWQLDAPAATAEQLAGRLVEDALARGAEKITLTLSAEDGLLRCEIHEHGRDHTAAGRISAAVAAHLELLACCWGSAGAAVWFELRLAHD</sequence>
<organism evidence="1 2">
    <name type="scientific">Nonomuraea polychroma</name>
    <dbReference type="NCBI Taxonomy" id="46176"/>
    <lineage>
        <taxon>Bacteria</taxon>
        <taxon>Bacillati</taxon>
        <taxon>Actinomycetota</taxon>
        <taxon>Actinomycetes</taxon>
        <taxon>Streptosporangiales</taxon>
        <taxon>Streptosporangiaceae</taxon>
        <taxon>Nonomuraea</taxon>
    </lineage>
</organism>
<evidence type="ECO:0000313" key="2">
    <source>
        <dbReference type="Proteomes" id="UP000284824"/>
    </source>
</evidence>
<evidence type="ECO:0000313" key="1">
    <source>
        <dbReference type="EMBL" id="RVX40722.1"/>
    </source>
</evidence>
<protein>
    <recommendedName>
        <fullName evidence="3">Histidine kinase-like protein</fullName>
    </recommendedName>
</protein>
<keyword evidence="2" id="KW-1185">Reference proteome</keyword>
<reference evidence="1 2" key="1">
    <citation type="submission" date="2019-01" db="EMBL/GenBank/DDBJ databases">
        <title>Sequencing the genomes of 1000 actinobacteria strains.</title>
        <authorList>
            <person name="Klenk H.-P."/>
        </authorList>
    </citation>
    <scope>NUCLEOTIDE SEQUENCE [LARGE SCALE GENOMIC DNA]</scope>
    <source>
        <strain evidence="1 2">DSM 43925</strain>
    </source>
</reference>
<dbReference type="Proteomes" id="UP000284824">
    <property type="component" value="Unassembled WGS sequence"/>
</dbReference>
<evidence type="ECO:0008006" key="3">
    <source>
        <dbReference type="Google" id="ProtNLM"/>
    </source>
</evidence>
<gene>
    <name evidence="1" type="ORF">EDD27_3141</name>
</gene>
<name>A0A438M4P7_9ACTN</name>
<dbReference type="AlphaFoldDB" id="A0A438M4P7"/>
<proteinExistence type="predicted"/>
<accession>A0A438M4P7</accession>
<dbReference type="EMBL" id="SAUN01000001">
    <property type="protein sequence ID" value="RVX40722.1"/>
    <property type="molecule type" value="Genomic_DNA"/>
</dbReference>